<keyword evidence="1" id="KW-0472">Membrane</keyword>
<dbReference type="Proteomes" id="UP000293671">
    <property type="component" value="Unassembled WGS sequence"/>
</dbReference>
<protein>
    <recommendedName>
        <fullName evidence="5">MYXO-CTERM domain-containing protein</fullName>
    </recommendedName>
</protein>
<dbReference type="EMBL" id="SHKP01000008">
    <property type="protein sequence ID" value="RZT93610.1"/>
    <property type="molecule type" value="Genomic_DNA"/>
</dbReference>
<proteinExistence type="predicted"/>
<name>A0A4Q7VD45_9BURK</name>
<evidence type="ECO:0000256" key="2">
    <source>
        <dbReference type="SAM" id="SignalP"/>
    </source>
</evidence>
<feature type="chain" id="PRO_5020203548" description="MYXO-CTERM domain-containing protein" evidence="2">
    <location>
        <begin position="25"/>
        <end position="95"/>
    </location>
</feature>
<keyword evidence="1" id="KW-0812">Transmembrane</keyword>
<feature type="transmembrane region" description="Helical" evidence="1">
    <location>
        <begin position="70"/>
        <end position="88"/>
    </location>
</feature>
<evidence type="ECO:0000313" key="3">
    <source>
        <dbReference type="EMBL" id="RZT93610.1"/>
    </source>
</evidence>
<organism evidence="3 4">
    <name type="scientific">Rivibacter subsaxonicus</name>
    <dbReference type="NCBI Taxonomy" id="457575"/>
    <lineage>
        <taxon>Bacteria</taxon>
        <taxon>Pseudomonadati</taxon>
        <taxon>Pseudomonadota</taxon>
        <taxon>Betaproteobacteria</taxon>
        <taxon>Burkholderiales</taxon>
        <taxon>Rivibacter</taxon>
    </lineage>
</organism>
<keyword evidence="1" id="KW-1133">Transmembrane helix</keyword>
<keyword evidence="2" id="KW-0732">Signal</keyword>
<reference evidence="3 4" key="1">
    <citation type="submission" date="2019-02" db="EMBL/GenBank/DDBJ databases">
        <title>Genomic Encyclopedia of Type Strains, Phase IV (KMG-IV): sequencing the most valuable type-strain genomes for metagenomic binning, comparative biology and taxonomic classification.</title>
        <authorList>
            <person name="Goeker M."/>
        </authorList>
    </citation>
    <scope>NUCLEOTIDE SEQUENCE [LARGE SCALE GENOMIC DNA]</scope>
    <source>
        <strain evidence="3 4">DSM 19570</strain>
    </source>
</reference>
<gene>
    <name evidence="3" type="ORF">EV670_3160</name>
</gene>
<evidence type="ECO:0000313" key="4">
    <source>
        <dbReference type="Proteomes" id="UP000293671"/>
    </source>
</evidence>
<dbReference type="AlphaFoldDB" id="A0A4Q7VD45"/>
<keyword evidence="4" id="KW-1185">Reference proteome</keyword>
<evidence type="ECO:0000256" key="1">
    <source>
        <dbReference type="SAM" id="Phobius"/>
    </source>
</evidence>
<accession>A0A4Q7VD45</accession>
<sequence>MKGIHRWLAGLAVALGLGAGAALAAPTPADGAQSAQVTTAPIVGAPADLPSAQVRQPAEPAREARTGVDIDPLTVLLAAIGVGALLLLRRASADR</sequence>
<comment type="caution">
    <text evidence="3">The sequence shown here is derived from an EMBL/GenBank/DDBJ whole genome shotgun (WGS) entry which is preliminary data.</text>
</comment>
<feature type="signal peptide" evidence="2">
    <location>
        <begin position="1"/>
        <end position="24"/>
    </location>
</feature>
<evidence type="ECO:0008006" key="5">
    <source>
        <dbReference type="Google" id="ProtNLM"/>
    </source>
</evidence>